<evidence type="ECO:0000313" key="1">
    <source>
        <dbReference type="Proteomes" id="UP000095283"/>
    </source>
</evidence>
<keyword evidence="1" id="KW-1185">Reference proteome</keyword>
<dbReference type="WBParaSite" id="Hba_10240">
    <property type="protein sequence ID" value="Hba_10240"/>
    <property type="gene ID" value="Hba_10240"/>
</dbReference>
<protein>
    <submittedName>
        <fullName evidence="2">Uncharacterized protein</fullName>
    </submittedName>
</protein>
<proteinExistence type="predicted"/>
<dbReference type="Proteomes" id="UP000095283">
    <property type="component" value="Unplaced"/>
</dbReference>
<sequence>MRWLIFKQLNFCDKNKFVKIVEKFKATFLYIFRLYLAKCSGGNVPFAMKECVIQKSIFS</sequence>
<name>A0A1I7WYI1_HETBA</name>
<accession>A0A1I7WYI1</accession>
<dbReference type="AlphaFoldDB" id="A0A1I7WYI1"/>
<reference evidence="2" key="1">
    <citation type="submission" date="2016-11" db="UniProtKB">
        <authorList>
            <consortium name="WormBaseParasite"/>
        </authorList>
    </citation>
    <scope>IDENTIFICATION</scope>
</reference>
<evidence type="ECO:0000313" key="2">
    <source>
        <dbReference type="WBParaSite" id="Hba_10240"/>
    </source>
</evidence>
<organism evidence="1 2">
    <name type="scientific">Heterorhabditis bacteriophora</name>
    <name type="common">Entomopathogenic nematode worm</name>
    <dbReference type="NCBI Taxonomy" id="37862"/>
    <lineage>
        <taxon>Eukaryota</taxon>
        <taxon>Metazoa</taxon>
        <taxon>Ecdysozoa</taxon>
        <taxon>Nematoda</taxon>
        <taxon>Chromadorea</taxon>
        <taxon>Rhabditida</taxon>
        <taxon>Rhabditina</taxon>
        <taxon>Rhabditomorpha</taxon>
        <taxon>Strongyloidea</taxon>
        <taxon>Heterorhabditidae</taxon>
        <taxon>Heterorhabditis</taxon>
    </lineage>
</organism>